<evidence type="ECO:0000256" key="4">
    <source>
        <dbReference type="ARBA" id="ARBA00023033"/>
    </source>
</evidence>
<proteinExistence type="inferred from homology"/>
<evidence type="ECO:0000313" key="6">
    <source>
        <dbReference type="EMBL" id="GAA4553708.1"/>
    </source>
</evidence>
<dbReference type="Gene3D" id="3.20.20.30">
    <property type="entry name" value="Luciferase-like domain"/>
    <property type="match status" value="1"/>
</dbReference>
<organism evidence="6 7">
    <name type="scientific">Pseudonocardia xishanensis</name>
    <dbReference type="NCBI Taxonomy" id="630995"/>
    <lineage>
        <taxon>Bacteria</taxon>
        <taxon>Bacillati</taxon>
        <taxon>Actinomycetota</taxon>
        <taxon>Actinomycetes</taxon>
        <taxon>Pseudonocardiales</taxon>
        <taxon>Pseudonocardiaceae</taxon>
        <taxon>Pseudonocardia</taxon>
    </lineage>
</organism>
<gene>
    <name evidence="6" type="ORF">GCM10023175_50260</name>
</gene>
<dbReference type="RefSeq" id="WP_345423444.1">
    <property type="nucleotide sequence ID" value="NZ_BAABGT010000076.1"/>
</dbReference>
<dbReference type="PANTHER" id="PTHR30137:SF16">
    <property type="entry name" value="BLL0895 PROTEIN"/>
    <property type="match status" value="1"/>
</dbReference>
<protein>
    <submittedName>
        <fullName evidence="6">LLM class flavin-dependent oxidoreductase</fullName>
    </submittedName>
</protein>
<evidence type="ECO:0000256" key="2">
    <source>
        <dbReference type="ARBA" id="ARBA00022630"/>
    </source>
</evidence>
<evidence type="ECO:0000259" key="5">
    <source>
        <dbReference type="Pfam" id="PF00296"/>
    </source>
</evidence>
<dbReference type="Proteomes" id="UP001501598">
    <property type="component" value="Unassembled WGS sequence"/>
</dbReference>
<dbReference type="Pfam" id="PF00296">
    <property type="entry name" value="Bac_luciferase"/>
    <property type="match status" value="1"/>
</dbReference>
<dbReference type="InterPro" id="IPR011251">
    <property type="entry name" value="Luciferase-like_dom"/>
</dbReference>
<dbReference type="InterPro" id="IPR050766">
    <property type="entry name" value="Bact_Lucif_Oxidored"/>
</dbReference>
<reference evidence="7" key="1">
    <citation type="journal article" date="2019" name="Int. J. Syst. Evol. Microbiol.">
        <title>The Global Catalogue of Microorganisms (GCM) 10K type strain sequencing project: providing services to taxonomists for standard genome sequencing and annotation.</title>
        <authorList>
            <consortium name="The Broad Institute Genomics Platform"/>
            <consortium name="The Broad Institute Genome Sequencing Center for Infectious Disease"/>
            <person name="Wu L."/>
            <person name="Ma J."/>
        </authorList>
    </citation>
    <scope>NUCLEOTIDE SEQUENCE [LARGE SCALE GENOMIC DNA]</scope>
    <source>
        <strain evidence="7">JCM 17906</strain>
    </source>
</reference>
<comment type="caution">
    <text evidence="6">The sequence shown here is derived from an EMBL/GenBank/DDBJ whole genome shotgun (WGS) entry which is preliminary data.</text>
</comment>
<name>A0ABP8RZK4_9PSEU</name>
<keyword evidence="4" id="KW-0503">Monooxygenase</keyword>
<dbReference type="InterPro" id="IPR036661">
    <property type="entry name" value="Luciferase-like_sf"/>
</dbReference>
<comment type="similarity">
    <text evidence="1">Belongs to the bacterial luciferase oxidoreductase family.</text>
</comment>
<evidence type="ECO:0000256" key="1">
    <source>
        <dbReference type="ARBA" id="ARBA00010426"/>
    </source>
</evidence>
<keyword evidence="7" id="KW-1185">Reference proteome</keyword>
<keyword evidence="3" id="KW-0560">Oxidoreductase</keyword>
<keyword evidence="2" id="KW-0285">Flavoprotein</keyword>
<evidence type="ECO:0000313" key="7">
    <source>
        <dbReference type="Proteomes" id="UP001501598"/>
    </source>
</evidence>
<dbReference type="EMBL" id="BAABGT010000076">
    <property type="protein sequence ID" value="GAA4553708.1"/>
    <property type="molecule type" value="Genomic_DNA"/>
</dbReference>
<dbReference type="PANTHER" id="PTHR30137">
    <property type="entry name" value="LUCIFERASE-LIKE MONOOXYGENASE"/>
    <property type="match status" value="1"/>
</dbReference>
<dbReference type="SUPFAM" id="SSF51679">
    <property type="entry name" value="Bacterial luciferase-like"/>
    <property type="match status" value="1"/>
</dbReference>
<accession>A0ABP8RZK4</accession>
<feature type="domain" description="Luciferase-like" evidence="5">
    <location>
        <begin position="8"/>
        <end position="319"/>
    </location>
</feature>
<evidence type="ECO:0000256" key="3">
    <source>
        <dbReference type="ARBA" id="ARBA00023002"/>
    </source>
</evidence>
<sequence length="397" mass="43921">MTDGRLKFGAFMAPYHFPPTNPTLALERDLQLVEAMDRLGFDEVFLGEHHSGGVEIVPAPEMFLAAAAQRTSRIRLGTGVTSIPYHHPLLVADRMLFLDHLSRGRAIFGVGPGALVGDAHMMGIDPSTQRTRLEEGFEAVWRLLNTDEPVTMETEWFTLRNGRTNLRPLQGPRLESVVAATRSPSGPRLAGRFGSGLLSLAATDPSGGFAFLEETWQIMEERAAEFGQTVDRSDWRLVTLMHVARTEKEARAQVRDRLANMLRIGATGPFAPVAEKDVEEVLRERDIDDIIDERNASGSLVIGTPAMACEQIERLVKQTGGFGSLLLMVHDIATAEDIQNSMALLAEQVVPEFTGQLTRPSEEWDKLFDARRSASTEFRNAQDKAIAEYAAERARRA</sequence>